<dbReference type="EMBL" id="LIIK01000003">
    <property type="protein sequence ID" value="KQM09532.1"/>
    <property type="molecule type" value="Genomic_DNA"/>
</dbReference>
<dbReference type="PATRIC" id="fig|1702214.3.peg.1713"/>
<evidence type="ECO:0000313" key="2">
    <source>
        <dbReference type="Proteomes" id="UP000054172"/>
    </source>
</evidence>
<comment type="caution">
    <text evidence="1">The sequence shown here is derived from an EMBL/GenBank/DDBJ whole genome shotgun (WGS) entry which is preliminary data.</text>
</comment>
<protein>
    <submittedName>
        <fullName evidence="1">Uncharacterized protein</fullName>
    </submittedName>
</protein>
<accession>A0A0Q4B9J1</accession>
<gene>
    <name evidence="1" type="ORF">AL399_01195</name>
</gene>
<proteinExistence type="predicted"/>
<name>A0A0Q4B9J1_9BACT</name>
<reference evidence="1" key="1">
    <citation type="submission" date="2015-08" db="EMBL/GenBank/DDBJ databases">
        <title>Candidatus Bacteriodes Periocalifornicus.</title>
        <authorList>
            <person name="McLean J.S."/>
            <person name="Kelley S."/>
        </authorList>
    </citation>
    <scope>NUCLEOTIDE SEQUENCE [LARGE SCALE GENOMIC DNA]</scope>
    <source>
        <strain evidence="1">12B</strain>
    </source>
</reference>
<organism evidence="1 2">
    <name type="scientific">Candidatus [Bacteroides] periocalifornicus</name>
    <dbReference type="NCBI Taxonomy" id="1702214"/>
    <lineage>
        <taxon>Bacteria</taxon>
        <taxon>Pseudomonadati</taxon>
        <taxon>Bacteroidota</taxon>
    </lineage>
</organism>
<dbReference type="AlphaFoldDB" id="A0A0Q4B9J1"/>
<keyword evidence="2" id="KW-1185">Reference proteome</keyword>
<evidence type="ECO:0000313" key="1">
    <source>
        <dbReference type="EMBL" id="KQM09532.1"/>
    </source>
</evidence>
<sequence length="215" mass="23981">MRFAAGLLCSLGVLLALPGCDRRKNDSFLLHNVVTDYMVTPTFAVAYRAQHGGYLELEPTAGGYELVRITYGAPNARHTALAAMNGDTGWAYYHWMPANFPALAYPLTLQCYAPGPKVGSDTTWESVADSLLVRYKTYLPAVQWLRAGHDWYSLQNHEPLMEKRLSGVSRDDLALVIDGRVTLHPVPPYRLRGRYRLVVDPGDGRSSQELRVSVE</sequence>
<dbReference type="Proteomes" id="UP000054172">
    <property type="component" value="Unassembled WGS sequence"/>
</dbReference>